<dbReference type="GO" id="GO:0003723">
    <property type="term" value="F:RNA binding"/>
    <property type="evidence" value="ECO:0007669"/>
    <property type="project" value="UniProtKB-UniRule"/>
</dbReference>
<proteinExistence type="inferred from homology"/>
<dbReference type="NCBIfam" id="NF008648">
    <property type="entry name" value="PRK11642.1"/>
    <property type="match status" value="1"/>
</dbReference>
<evidence type="ECO:0000256" key="1">
    <source>
        <dbReference type="ARBA" id="ARBA00001849"/>
    </source>
</evidence>
<dbReference type="GO" id="GO:0006402">
    <property type="term" value="P:mRNA catabolic process"/>
    <property type="evidence" value="ECO:0007669"/>
    <property type="project" value="TreeGrafter"/>
</dbReference>
<comment type="subcellular location">
    <subcellularLocation>
        <location evidence="2 8">Cytoplasm</location>
    </subcellularLocation>
</comment>
<protein>
    <recommendedName>
        <fullName evidence="8">Ribonuclease R</fullName>
        <shortName evidence="8">RNase R</shortName>
        <ecNumber evidence="8">3.1.13.1</ecNumber>
    </recommendedName>
</protein>
<evidence type="ECO:0000256" key="9">
    <source>
        <dbReference type="SAM" id="MobiDB-lite"/>
    </source>
</evidence>
<dbReference type="Pfam" id="PF08206">
    <property type="entry name" value="OB_RNB"/>
    <property type="match status" value="1"/>
</dbReference>
<dbReference type="GO" id="GO:0008859">
    <property type="term" value="F:exoribonuclease II activity"/>
    <property type="evidence" value="ECO:0007669"/>
    <property type="project" value="UniProtKB-UniRule"/>
</dbReference>
<gene>
    <name evidence="8" type="primary">rnr</name>
    <name evidence="11" type="ORF">DCR58_03040</name>
</gene>
<evidence type="ECO:0000256" key="8">
    <source>
        <dbReference type="HAMAP-Rule" id="MF_01895"/>
    </source>
</evidence>
<feature type="region of interest" description="Disordered" evidence="9">
    <location>
        <begin position="724"/>
        <end position="785"/>
    </location>
</feature>
<evidence type="ECO:0000256" key="3">
    <source>
        <dbReference type="ARBA" id="ARBA00022490"/>
    </source>
</evidence>
<evidence type="ECO:0000313" key="12">
    <source>
        <dbReference type="Proteomes" id="UP000262878"/>
    </source>
</evidence>
<dbReference type="InterPro" id="IPR011129">
    <property type="entry name" value="CSD"/>
</dbReference>
<dbReference type="InterPro" id="IPR050180">
    <property type="entry name" value="RNR_Ribonuclease"/>
</dbReference>
<comment type="caution">
    <text evidence="11">The sequence shown here is derived from an EMBL/GenBank/DDBJ whole genome shotgun (WGS) entry which is preliminary data.</text>
</comment>
<feature type="compositionally biased region" description="Basic residues" evidence="9">
    <location>
        <begin position="753"/>
        <end position="764"/>
    </location>
</feature>
<feature type="domain" description="S1 motif" evidence="10">
    <location>
        <begin position="642"/>
        <end position="723"/>
    </location>
</feature>
<dbReference type="InterPro" id="IPR022966">
    <property type="entry name" value="RNase_II/R_CS"/>
</dbReference>
<dbReference type="PANTHER" id="PTHR23355">
    <property type="entry name" value="RIBONUCLEASE"/>
    <property type="match status" value="1"/>
</dbReference>
<evidence type="ECO:0000256" key="6">
    <source>
        <dbReference type="ARBA" id="ARBA00022839"/>
    </source>
</evidence>
<dbReference type="Proteomes" id="UP000262878">
    <property type="component" value="Unassembled WGS sequence"/>
</dbReference>
<organism evidence="11 12">
    <name type="scientific">Idiomarina baltica</name>
    <dbReference type="NCBI Taxonomy" id="190892"/>
    <lineage>
        <taxon>Bacteria</taxon>
        <taxon>Pseudomonadati</taxon>
        <taxon>Pseudomonadota</taxon>
        <taxon>Gammaproteobacteria</taxon>
        <taxon>Alteromonadales</taxon>
        <taxon>Idiomarinaceae</taxon>
        <taxon>Idiomarina</taxon>
    </lineage>
</organism>
<dbReference type="Gene3D" id="2.40.50.140">
    <property type="entry name" value="Nucleic acid-binding proteins"/>
    <property type="match status" value="2"/>
</dbReference>
<comment type="function">
    <text evidence="8">3'-5' exoribonuclease that releases 5'-nucleoside monophosphates and is involved in maturation of structured RNAs.</text>
</comment>
<comment type="catalytic activity">
    <reaction evidence="1 8">
        <text>Exonucleolytic cleavage in the 3'- to 5'-direction to yield nucleoside 5'-phosphates.</text>
        <dbReference type="EC" id="3.1.13.1"/>
    </reaction>
</comment>
<dbReference type="CDD" id="cd04471">
    <property type="entry name" value="S1_RNase_R"/>
    <property type="match status" value="1"/>
</dbReference>
<dbReference type="SMART" id="SM00316">
    <property type="entry name" value="S1"/>
    <property type="match status" value="1"/>
</dbReference>
<dbReference type="GO" id="GO:0005829">
    <property type="term" value="C:cytosol"/>
    <property type="evidence" value="ECO:0007669"/>
    <property type="project" value="UniProtKB-ARBA"/>
</dbReference>
<evidence type="ECO:0000313" key="11">
    <source>
        <dbReference type="EMBL" id="HAR55743.1"/>
    </source>
</evidence>
<dbReference type="EMBL" id="DMUP01000067">
    <property type="protein sequence ID" value="HAR55743.1"/>
    <property type="molecule type" value="Genomic_DNA"/>
</dbReference>
<feature type="compositionally biased region" description="Basic residues" evidence="9">
    <location>
        <begin position="773"/>
        <end position="785"/>
    </location>
</feature>
<dbReference type="InterPro" id="IPR004476">
    <property type="entry name" value="RNase_II/RNase_R"/>
</dbReference>
<dbReference type="InterPro" id="IPR001900">
    <property type="entry name" value="RNase_II/R"/>
</dbReference>
<dbReference type="Pfam" id="PF00773">
    <property type="entry name" value="RNB"/>
    <property type="match status" value="1"/>
</dbReference>
<reference evidence="11 12" key="1">
    <citation type="journal article" date="2018" name="Nat. Biotechnol.">
        <title>A standardized bacterial taxonomy based on genome phylogeny substantially revises the tree of life.</title>
        <authorList>
            <person name="Parks D.H."/>
            <person name="Chuvochina M."/>
            <person name="Waite D.W."/>
            <person name="Rinke C."/>
            <person name="Skarshewski A."/>
            <person name="Chaumeil P.A."/>
            <person name="Hugenholtz P."/>
        </authorList>
    </citation>
    <scope>NUCLEOTIDE SEQUENCE [LARGE SCALE GENOMIC DNA]</scope>
    <source>
        <strain evidence="11">UBA9360</strain>
    </source>
</reference>
<dbReference type="RefSeq" id="WP_272977922.1">
    <property type="nucleotide sequence ID" value="NZ_DBGH01000071.1"/>
</dbReference>
<evidence type="ECO:0000256" key="7">
    <source>
        <dbReference type="ARBA" id="ARBA00022884"/>
    </source>
</evidence>
<dbReference type="SUPFAM" id="SSF50249">
    <property type="entry name" value="Nucleic acid-binding proteins"/>
    <property type="match status" value="4"/>
</dbReference>
<dbReference type="PROSITE" id="PS01175">
    <property type="entry name" value="RIBONUCLEASE_II"/>
    <property type="match status" value="1"/>
</dbReference>
<dbReference type="InterPro" id="IPR003029">
    <property type="entry name" value="S1_domain"/>
</dbReference>
<keyword evidence="3 8" id="KW-0963">Cytoplasm</keyword>
<name>A0A348WMI1_9GAMM</name>
<dbReference type="InterPro" id="IPR012340">
    <property type="entry name" value="NA-bd_OB-fold"/>
</dbReference>
<dbReference type="PROSITE" id="PS50126">
    <property type="entry name" value="S1"/>
    <property type="match status" value="1"/>
</dbReference>
<dbReference type="InterPro" id="IPR013223">
    <property type="entry name" value="RNase_B_OB_dom"/>
</dbReference>
<dbReference type="InterPro" id="IPR040476">
    <property type="entry name" value="CSD2"/>
</dbReference>
<accession>A0A348WMI1</accession>
<evidence type="ECO:0000259" key="10">
    <source>
        <dbReference type="PROSITE" id="PS50126"/>
    </source>
</evidence>
<comment type="similarity">
    <text evidence="8">Belongs to the RNR ribonuclease family. RNase R subfamily.</text>
</comment>
<dbReference type="NCBIfam" id="TIGR02063">
    <property type="entry name" value="RNase_R"/>
    <property type="match status" value="1"/>
</dbReference>
<dbReference type="EC" id="3.1.13.1" evidence="8"/>
<keyword evidence="5 8" id="KW-0378">Hydrolase</keyword>
<keyword evidence="4 8" id="KW-0540">Nuclease</keyword>
<dbReference type="STRING" id="314276.OS145_05810"/>
<evidence type="ECO:0000256" key="4">
    <source>
        <dbReference type="ARBA" id="ARBA00022722"/>
    </source>
</evidence>
<sequence>MSETNSNDQPTPNYEVEIPSREALLGLVQKHLKPVSFDEFVSHFKLGDERQQVGIKRRLRAMERDGQLVYTKANSYGLPDRMQLIKGRIIGHREGFGFCQPEEGGGDIFIPHHQMYSVLHGDVVLVKVSGQDRKGKREGRVVRVIEPRDNDIVGRYFVDHDMGIVVPDDSRINQDILIPNHATAGARHGQLVVVKITRRPNKRTSPIGEITEILGDHMAPGMEIEVAIREHDIPNEWPEGLDQELNKIADEIPKQAYEGRIDLRELPLITIDGEDSRDFDDAVLAMPEESGWRLWVAIADVSYYVKPNTVLDQEAWNRGNSVYFPNNVIPMLPEKLSNGLCSLNPNVDRLCMVAEIEVGPRGKLKSSRFYPAVMNSHARLTYTKVKQILDGDTELREQYKDVLTNIESLHSLYKALASVRKKRSAIEFDTQEVRFIFNTERKIERIEPVKRHVAHKIIEECMIAANVEAAKLVESVDDINALFRVHEPPADERLTNFRSFLGELGLELGGGDEPTPTDFGKLLSEVQQRPDRELIETMLLRSMQQAVYQPDNTGHFGLALKSYSHFTSPIRRYPDLILHRAIKAILKRKGEFKGALTGAWAYDDTELDDLGVHCSHTERRADDATRQVDEWLKCEFMQDHIGSSFTGVIAAVTNFGLFVRLDEYQIDGLVHISNLGDDYYQFDNTKNMLVGENSHRVFRLGDKVEVRVKQVNLDDRKIDLELLSAESPTGKSRMPKGNKGQQRNAKKGDKNSRGKRSNKRKPSSKKTSGQKNSRGHSSSKGRNKS</sequence>
<keyword evidence="7 8" id="KW-0694">RNA-binding</keyword>
<dbReference type="PANTHER" id="PTHR23355:SF9">
    <property type="entry name" value="DIS3-LIKE EXONUCLEASE 2"/>
    <property type="match status" value="1"/>
</dbReference>
<dbReference type="Pfam" id="PF00575">
    <property type="entry name" value="S1"/>
    <property type="match status" value="1"/>
</dbReference>
<evidence type="ECO:0000256" key="2">
    <source>
        <dbReference type="ARBA" id="ARBA00004496"/>
    </source>
</evidence>
<dbReference type="InterPro" id="IPR011805">
    <property type="entry name" value="RNase_R"/>
</dbReference>
<dbReference type="SMART" id="SM00357">
    <property type="entry name" value="CSP"/>
    <property type="match status" value="1"/>
</dbReference>
<dbReference type="AlphaFoldDB" id="A0A348WMI1"/>
<evidence type="ECO:0000256" key="5">
    <source>
        <dbReference type="ARBA" id="ARBA00022801"/>
    </source>
</evidence>
<dbReference type="HAMAP" id="MF_01895">
    <property type="entry name" value="RNase_R"/>
    <property type="match status" value="1"/>
</dbReference>
<dbReference type="FunFam" id="2.40.50.140:FF:000213">
    <property type="entry name" value="Ribonuclease R"/>
    <property type="match status" value="1"/>
</dbReference>
<dbReference type="SMART" id="SM00955">
    <property type="entry name" value="RNB"/>
    <property type="match status" value="1"/>
</dbReference>
<keyword evidence="6 8" id="KW-0269">Exonuclease</keyword>
<dbReference type="NCBIfam" id="TIGR00358">
    <property type="entry name" value="3_prime_RNase"/>
    <property type="match status" value="1"/>
</dbReference>
<dbReference type="Pfam" id="PF17876">
    <property type="entry name" value="CSD2"/>
    <property type="match status" value="1"/>
</dbReference>